<keyword evidence="4" id="KW-0285">Flavoprotein</keyword>
<dbReference type="GO" id="GO:0046872">
    <property type="term" value="F:metal ion binding"/>
    <property type="evidence" value="ECO:0007669"/>
    <property type="project" value="UniProtKB-KW"/>
</dbReference>
<accession>A0A3B1BLF7</accession>
<dbReference type="EC" id="2.7.1.180" evidence="2"/>
<protein>
    <recommendedName>
        <fullName evidence="3">FAD:protein FMN transferase</fullName>
        <ecNumber evidence="2">2.7.1.180</ecNumber>
    </recommendedName>
    <alternativeName>
        <fullName evidence="9">Flavin transferase</fullName>
    </alternativeName>
</protein>
<gene>
    <name evidence="11" type="ORF">MNBD_GAMMA19-197</name>
</gene>
<evidence type="ECO:0000256" key="1">
    <source>
        <dbReference type="ARBA" id="ARBA00001946"/>
    </source>
</evidence>
<organism evidence="11">
    <name type="scientific">hydrothermal vent metagenome</name>
    <dbReference type="NCBI Taxonomy" id="652676"/>
    <lineage>
        <taxon>unclassified sequences</taxon>
        <taxon>metagenomes</taxon>
        <taxon>ecological metagenomes</taxon>
    </lineage>
</organism>
<reference evidence="11" key="1">
    <citation type="submission" date="2018-06" db="EMBL/GenBank/DDBJ databases">
        <authorList>
            <person name="Zhirakovskaya E."/>
        </authorList>
    </citation>
    <scope>NUCLEOTIDE SEQUENCE</scope>
</reference>
<dbReference type="InterPro" id="IPR024932">
    <property type="entry name" value="ApbE"/>
</dbReference>
<dbReference type="Pfam" id="PF02424">
    <property type="entry name" value="ApbE"/>
    <property type="match status" value="1"/>
</dbReference>
<evidence type="ECO:0000256" key="10">
    <source>
        <dbReference type="ARBA" id="ARBA00048540"/>
    </source>
</evidence>
<dbReference type="Gene3D" id="3.10.520.10">
    <property type="entry name" value="ApbE-like domains"/>
    <property type="match status" value="1"/>
</dbReference>
<evidence type="ECO:0000256" key="9">
    <source>
        <dbReference type="ARBA" id="ARBA00031306"/>
    </source>
</evidence>
<dbReference type="PANTHER" id="PTHR30040:SF2">
    <property type="entry name" value="FAD:PROTEIN FMN TRANSFERASE"/>
    <property type="match status" value="1"/>
</dbReference>
<keyword evidence="7" id="KW-0274">FAD</keyword>
<evidence type="ECO:0000256" key="4">
    <source>
        <dbReference type="ARBA" id="ARBA00022630"/>
    </source>
</evidence>
<keyword evidence="8" id="KW-0460">Magnesium</keyword>
<name>A0A3B1BLF7_9ZZZZ</name>
<dbReference type="AlphaFoldDB" id="A0A3B1BLF7"/>
<dbReference type="SUPFAM" id="SSF143631">
    <property type="entry name" value="ApbE-like"/>
    <property type="match status" value="1"/>
</dbReference>
<comment type="cofactor">
    <cofactor evidence="1">
        <name>Mg(2+)</name>
        <dbReference type="ChEBI" id="CHEBI:18420"/>
    </cofactor>
</comment>
<dbReference type="InterPro" id="IPR003374">
    <property type="entry name" value="ApbE-like_sf"/>
</dbReference>
<sequence length="304" mass="33898">MPDLERRADYFVGHFEAMASNCEVLIDTEDENLAQEITRLAAAEVCRIEQKYSRYRNDNILHQINQGIVTRVDEETARLLDYAQQLYHLSETRFDVTSGVLRRVWHFDGSDNIPSAAQIDALRPFIGWEKVQWHHPQIQLTKGMEIDFGGIGKEYAADRAVLIVNTFISEQPDTRVHDTAVLINLGGDLAVTGPRKNGNGWQVGVNSGASTQSPQTADFSLKQGGVATSGDANRYLKKNGIRYGHVLDPHTGWPVEGTPATVTVVAASCTDAGMLSTMALLHGPEAEIFLREQEVPWWCQWHNK</sequence>
<evidence type="ECO:0000256" key="6">
    <source>
        <dbReference type="ARBA" id="ARBA00022723"/>
    </source>
</evidence>
<comment type="catalytic activity">
    <reaction evidence="10">
        <text>L-threonyl-[protein] + FAD = FMN-L-threonyl-[protein] + AMP + H(+)</text>
        <dbReference type="Rhea" id="RHEA:36847"/>
        <dbReference type="Rhea" id="RHEA-COMP:11060"/>
        <dbReference type="Rhea" id="RHEA-COMP:11061"/>
        <dbReference type="ChEBI" id="CHEBI:15378"/>
        <dbReference type="ChEBI" id="CHEBI:30013"/>
        <dbReference type="ChEBI" id="CHEBI:57692"/>
        <dbReference type="ChEBI" id="CHEBI:74257"/>
        <dbReference type="ChEBI" id="CHEBI:456215"/>
        <dbReference type="EC" id="2.7.1.180"/>
    </reaction>
</comment>
<evidence type="ECO:0000256" key="8">
    <source>
        <dbReference type="ARBA" id="ARBA00022842"/>
    </source>
</evidence>
<keyword evidence="5 11" id="KW-0808">Transferase</keyword>
<keyword evidence="6" id="KW-0479">Metal-binding</keyword>
<dbReference type="PANTHER" id="PTHR30040">
    <property type="entry name" value="THIAMINE BIOSYNTHESIS LIPOPROTEIN APBE"/>
    <property type="match status" value="1"/>
</dbReference>
<proteinExistence type="predicted"/>
<evidence type="ECO:0000313" key="11">
    <source>
        <dbReference type="EMBL" id="VAX05567.1"/>
    </source>
</evidence>
<dbReference type="EMBL" id="UOFV01000541">
    <property type="protein sequence ID" value="VAX05567.1"/>
    <property type="molecule type" value="Genomic_DNA"/>
</dbReference>
<dbReference type="PIRSF" id="PIRSF006268">
    <property type="entry name" value="ApbE"/>
    <property type="match status" value="1"/>
</dbReference>
<evidence type="ECO:0000256" key="5">
    <source>
        <dbReference type="ARBA" id="ARBA00022679"/>
    </source>
</evidence>
<evidence type="ECO:0000256" key="7">
    <source>
        <dbReference type="ARBA" id="ARBA00022827"/>
    </source>
</evidence>
<evidence type="ECO:0000256" key="2">
    <source>
        <dbReference type="ARBA" id="ARBA00011955"/>
    </source>
</evidence>
<dbReference type="GO" id="GO:0016740">
    <property type="term" value="F:transferase activity"/>
    <property type="evidence" value="ECO:0007669"/>
    <property type="project" value="UniProtKB-KW"/>
</dbReference>
<evidence type="ECO:0000256" key="3">
    <source>
        <dbReference type="ARBA" id="ARBA00016337"/>
    </source>
</evidence>